<dbReference type="InterPro" id="IPR001236">
    <property type="entry name" value="Lactate/malate_DH_N"/>
</dbReference>
<sequence>MAKLVIAGRSDCPYYAKVELLADRLANSVNCCDVHKIVKTPEEWERWVKNECEERKFDYEKSPLIWRELVDRGGKGILIGGANEFQEYVLGYYGIKSDLCTSDVTKISAENRSTKKETDKELEEFKGLSKPMKVCISNAGSPVSYHLLNSIASGEIFGTEQELVVNLLGNDDELAQLNGMQMEVMDLAHNVLRGVTVTSDPKEAFAACEAVIMLNQLMREDGEPEDIWLKRNIDNFVNCIAVMDELCKPTVKVLIAGIGPINTSLYVVLQHIKNIDKKNIITMPRLIENQAKAIIAQKVHVKTSDVVDVITWGDNQHYFCDLDKARVHNHDGPIWGPPSYSRLANILIHEEQWLSKEFSELLEKRYTLEQDSMKHMPAFAHAAAINTLMQQWWSGSPGDQIVTLGVVSEGWYDVPEGLVFNFPAKFLPNGCYEVTPDVDLTEDSKLKVKECVDYLLEQRYQLFPDQRPLPPPEPEKPEEVIESPHPPTMTPIKEETDLELKPSADESSSETPSDTDMHQTTSAEPSLAKINEDVEPVEDGDNSAQLPPTQPTDDNVTMEKPDVADPPQQ</sequence>
<keyword evidence="8" id="KW-1185">Reference proteome</keyword>
<protein>
    <recommendedName>
        <fullName evidence="2">Malate dehydrogenase, cytoplasmic</fullName>
    </recommendedName>
</protein>
<proteinExistence type="inferred from homology"/>
<dbReference type="InterPro" id="IPR015955">
    <property type="entry name" value="Lactate_DH/Glyco_Ohase_4_C"/>
</dbReference>
<feature type="domain" description="Lactate/malate dehydrogenase C-terminal" evidence="6">
    <location>
        <begin position="380"/>
        <end position="458"/>
    </location>
</feature>
<accession>A0A7J7K0A8</accession>
<reference evidence="7" key="1">
    <citation type="submission" date="2020-06" db="EMBL/GenBank/DDBJ databases">
        <title>Draft genome of Bugula neritina, a colonial animal packing powerful symbionts and potential medicines.</title>
        <authorList>
            <person name="Rayko M."/>
        </authorList>
    </citation>
    <scope>NUCLEOTIDE SEQUENCE [LARGE SCALE GENOMIC DNA]</scope>
    <source>
        <strain evidence="7">Kwan_BN1</strain>
    </source>
</reference>
<dbReference type="Gene3D" id="3.90.110.10">
    <property type="entry name" value="Lactate dehydrogenase/glycoside hydrolase, family 4, C-terminal"/>
    <property type="match status" value="1"/>
</dbReference>
<dbReference type="GO" id="GO:0016615">
    <property type="term" value="F:malate dehydrogenase activity"/>
    <property type="evidence" value="ECO:0007669"/>
    <property type="project" value="InterPro"/>
</dbReference>
<dbReference type="InterPro" id="IPR036291">
    <property type="entry name" value="NAD(P)-bd_dom_sf"/>
</dbReference>
<evidence type="ECO:0000256" key="3">
    <source>
        <dbReference type="ARBA" id="ARBA00023002"/>
    </source>
</evidence>
<dbReference type="Pfam" id="PF02866">
    <property type="entry name" value="Ldh_1_C"/>
    <property type="match status" value="1"/>
</dbReference>
<dbReference type="Pfam" id="PF00056">
    <property type="entry name" value="Ldh_1_N"/>
    <property type="match status" value="1"/>
</dbReference>
<dbReference type="OrthoDB" id="1510206at2759"/>
<feature type="compositionally biased region" description="Basic and acidic residues" evidence="4">
    <location>
        <begin position="492"/>
        <end position="504"/>
    </location>
</feature>
<dbReference type="SUPFAM" id="SSF51735">
    <property type="entry name" value="NAD(P)-binding Rossmann-fold domains"/>
    <property type="match status" value="1"/>
</dbReference>
<dbReference type="PANTHER" id="PTHR23382">
    <property type="entry name" value="MALATE DEHYDROGENASE"/>
    <property type="match status" value="1"/>
</dbReference>
<keyword evidence="3" id="KW-0560">Oxidoreductase</keyword>
<evidence type="ECO:0000256" key="1">
    <source>
        <dbReference type="ARBA" id="ARBA00009613"/>
    </source>
</evidence>
<comment type="similarity">
    <text evidence="1">Belongs to the LDH/MDH superfamily. MDH type 2 family.</text>
</comment>
<evidence type="ECO:0000259" key="6">
    <source>
        <dbReference type="Pfam" id="PF02866"/>
    </source>
</evidence>
<dbReference type="GO" id="GO:0016616">
    <property type="term" value="F:oxidoreductase activity, acting on the CH-OH group of donors, NAD or NADP as acceptor"/>
    <property type="evidence" value="ECO:0007669"/>
    <property type="project" value="InterPro"/>
</dbReference>
<evidence type="ECO:0000256" key="4">
    <source>
        <dbReference type="SAM" id="MobiDB-lite"/>
    </source>
</evidence>
<dbReference type="FunFam" id="3.40.50.720:FF:000144">
    <property type="entry name" value="Malate dehydrogenase [NADP]"/>
    <property type="match status" value="1"/>
</dbReference>
<dbReference type="AlphaFoldDB" id="A0A7J7K0A8"/>
<dbReference type="EMBL" id="VXIV02001644">
    <property type="protein sequence ID" value="KAF6031018.1"/>
    <property type="molecule type" value="Genomic_DNA"/>
</dbReference>
<dbReference type="SUPFAM" id="SSF56327">
    <property type="entry name" value="LDH C-terminal domain-like"/>
    <property type="match status" value="1"/>
</dbReference>
<dbReference type="InterPro" id="IPR010945">
    <property type="entry name" value="Malate_DH_type2"/>
</dbReference>
<evidence type="ECO:0000313" key="8">
    <source>
        <dbReference type="Proteomes" id="UP000593567"/>
    </source>
</evidence>
<dbReference type="Proteomes" id="UP000593567">
    <property type="component" value="Unassembled WGS sequence"/>
</dbReference>
<organism evidence="7 8">
    <name type="scientific">Bugula neritina</name>
    <name type="common">Brown bryozoan</name>
    <name type="synonym">Sertularia neritina</name>
    <dbReference type="NCBI Taxonomy" id="10212"/>
    <lineage>
        <taxon>Eukaryota</taxon>
        <taxon>Metazoa</taxon>
        <taxon>Spiralia</taxon>
        <taxon>Lophotrochozoa</taxon>
        <taxon>Bryozoa</taxon>
        <taxon>Gymnolaemata</taxon>
        <taxon>Cheilostomatida</taxon>
        <taxon>Flustrina</taxon>
        <taxon>Buguloidea</taxon>
        <taxon>Bugulidae</taxon>
        <taxon>Bugula</taxon>
    </lineage>
</organism>
<dbReference type="Gene3D" id="3.40.50.720">
    <property type="entry name" value="NAD(P)-binding Rossmann-like Domain"/>
    <property type="match status" value="1"/>
</dbReference>
<feature type="compositionally biased region" description="Polar residues" evidence="4">
    <location>
        <begin position="542"/>
        <end position="555"/>
    </location>
</feature>
<feature type="domain" description="Lactate/malate dehydrogenase N-terminal" evidence="5">
    <location>
        <begin position="132"/>
        <end position="280"/>
    </location>
</feature>
<gene>
    <name evidence="7" type="ORF">EB796_010683</name>
</gene>
<comment type="caution">
    <text evidence="7">The sequence shown here is derived from an EMBL/GenBank/DDBJ whole genome shotgun (WGS) entry which is preliminary data.</text>
</comment>
<feature type="compositionally biased region" description="Low complexity" evidence="4">
    <location>
        <begin position="505"/>
        <end position="514"/>
    </location>
</feature>
<evidence type="ECO:0000259" key="5">
    <source>
        <dbReference type="Pfam" id="PF00056"/>
    </source>
</evidence>
<dbReference type="GO" id="GO:0006108">
    <property type="term" value="P:malate metabolic process"/>
    <property type="evidence" value="ECO:0007669"/>
    <property type="project" value="InterPro"/>
</dbReference>
<dbReference type="InterPro" id="IPR022383">
    <property type="entry name" value="Lactate/malate_DH_C"/>
</dbReference>
<evidence type="ECO:0000256" key="2">
    <source>
        <dbReference type="ARBA" id="ARBA00019899"/>
    </source>
</evidence>
<name>A0A7J7K0A8_BUGNE</name>
<feature type="region of interest" description="Disordered" evidence="4">
    <location>
        <begin position="463"/>
        <end position="569"/>
    </location>
</feature>
<evidence type="ECO:0000313" key="7">
    <source>
        <dbReference type="EMBL" id="KAF6031018.1"/>
    </source>
</evidence>